<keyword evidence="6" id="KW-0479">Metal-binding</keyword>
<keyword evidence="7" id="KW-0547">Nucleotide-binding</keyword>
<evidence type="ECO:0000256" key="4">
    <source>
        <dbReference type="ARBA" id="ARBA00022490"/>
    </source>
</evidence>
<reference evidence="12" key="1">
    <citation type="journal article" date="2019" name="Int. J. Syst. Evol. Microbiol.">
        <title>The Global Catalogue of Microorganisms (GCM) 10K type strain sequencing project: providing services to taxonomists for standard genome sequencing and annotation.</title>
        <authorList>
            <consortium name="The Broad Institute Genomics Platform"/>
            <consortium name="The Broad Institute Genome Sequencing Center for Infectious Disease"/>
            <person name="Wu L."/>
            <person name="Ma J."/>
        </authorList>
    </citation>
    <scope>NUCLEOTIDE SEQUENCE [LARGE SCALE GENOMIC DNA]</scope>
    <source>
        <strain evidence="12">CCM 8897</strain>
    </source>
</reference>
<dbReference type="SUPFAM" id="SSF52540">
    <property type="entry name" value="P-loop containing nucleoside triphosphate hydrolases"/>
    <property type="match status" value="1"/>
</dbReference>
<dbReference type="InterPro" id="IPR027417">
    <property type="entry name" value="P-loop_NTPase"/>
</dbReference>
<protein>
    <recommendedName>
        <fullName evidence="3">tRNA threonylcarbamoyladenosine biosynthesis protein TsaE</fullName>
    </recommendedName>
    <alternativeName>
        <fullName evidence="10">t(6)A37 threonylcarbamoyladenosine biosynthesis protein TsaE</fullName>
    </alternativeName>
</protein>
<comment type="subcellular location">
    <subcellularLocation>
        <location evidence="1">Cytoplasm</location>
    </subcellularLocation>
</comment>
<dbReference type="Proteomes" id="UP001596310">
    <property type="component" value="Unassembled WGS sequence"/>
</dbReference>
<evidence type="ECO:0000256" key="6">
    <source>
        <dbReference type="ARBA" id="ARBA00022723"/>
    </source>
</evidence>
<evidence type="ECO:0000256" key="9">
    <source>
        <dbReference type="ARBA" id="ARBA00022842"/>
    </source>
</evidence>
<sequence>MLQFQTRNAEETIAVGQLFGQQVTAGDVLLLNGDLGAGKTTFTKGLAAALGITRPVKSPTFTIIREYRTGRLPLFHMDLYRLENSSPAELGLEEYFAGQGVCVVEWPQFGGDELPLDHLAVAIQRVADTDDQRKFTLTATGPQSQVLLQRLQAGLPHD</sequence>
<dbReference type="PANTHER" id="PTHR33540">
    <property type="entry name" value="TRNA THREONYLCARBAMOYLADENOSINE BIOSYNTHESIS PROTEIN TSAE"/>
    <property type="match status" value="1"/>
</dbReference>
<comment type="caution">
    <text evidence="11">The sequence shown here is derived from an EMBL/GenBank/DDBJ whole genome shotgun (WGS) entry which is preliminary data.</text>
</comment>
<evidence type="ECO:0000256" key="3">
    <source>
        <dbReference type="ARBA" id="ARBA00019010"/>
    </source>
</evidence>
<dbReference type="Gene3D" id="3.40.50.300">
    <property type="entry name" value="P-loop containing nucleotide triphosphate hydrolases"/>
    <property type="match status" value="1"/>
</dbReference>
<evidence type="ECO:0000256" key="2">
    <source>
        <dbReference type="ARBA" id="ARBA00007599"/>
    </source>
</evidence>
<proteinExistence type="inferred from homology"/>
<keyword evidence="9" id="KW-0460">Magnesium</keyword>
<keyword evidence="8" id="KW-0067">ATP-binding</keyword>
<name>A0ABW1UNN6_9LACO</name>
<keyword evidence="12" id="KW-1185">Reference proteome</keyword>
<dbReference type="PANTHER" id="PTHR33540:SF2">
    <property type="entry name" value="TRNA THREONYLCARBAMOYLADENOSINE BIOSYNTHESIS PROTEIN TSAE"/>
    <property type="match status" value="1"/>
</dbReference>
<evidence type="ECO:0000256" key="10">
    <source>
        <dbReference type="ARBA" id="ARBA00032441"/>
    </source>
</evidence>
<evidence type="ECO:0000256" key="8">
    <source>
        <dbReference type="ARBA" id="ARBA00022840"/>
    </source>
</evidence>
<evidence type="ECO:0000313" key="12">
    <source>
        <dbReference type="Proteomes" id="UP001596310"/>
    </source>
</evidence>
<evidence type="ECO:0000313" key="11">
    <source>
        <dbReference type="EMBL" id="MFC6315589.1"/>
    </source>
</evidence>
<dbReference type="Pfam" id="PF02367">
    <property type="entry name" value="TsaE"/>
    <property type="match status" value="1"/>
</dbReference>
<dbReference type="InterPro" id="IPR003442">
    <property type="entry name" value="T6A_TsaE"/>
</dbReference>
<evidence type="ECO:0000256" key="7">
    <source>
        <dbReference type="ARBA" id="ARBA00022741"/>
    </source>
</evidence>
<keyword evidence="5" id="KW-0819">tRNA processing</keyword>
<organism evidence="11 12">
    <name type="scientific">Lapidilactobacillus achengensis</name>
    <dbReference type="NCBI Taxonomy" id="2486000"/>
    <lineage>
        <taxon>Bacteria</taxon>
        <taxon>Bacillati</taxon>
        <taxon>Bacillota</taxon>
        <taxon>Bacilli</taxon>
        <taxon>Lactobacillales</taxon>
        <taxon>Lactobacillaceae</taxon>
        <taxon>Lapidilactobacillus</taxon>
    </lineage>
</organism>
<gene>
    <name evidence="11" type="primary">tsaE</name>
    <name evidence="11" type="ORF">ACFQHW_08450</name>
</gene>
<dbReference type="RefSeq" id="WP_125598353.1">
    <property type="nucleotide sequence ID" value="NZ_JBHSSM010000018.1"/>
</dbReference>
<accession>A0ABW1UNN6</accession>
<dbReference type="NCBIfam" id="TIGR00150">
    <property type="entry name" value="T6A_YjeE"/>
    <property type="match status" value="1"/>
</dbReference>
<comment type="similarity">
    <text evidence="2">Belongs to the TsaE family.</text>
</comment>
<keyword evidence="4" id="KW-0963">Cytoplasm</keyword>
<evidence type="ECO:0000256" key="5">
    <source>
        <dbReference type="ARBA" id="ARBA00022694"/>
    </source>
</evidence>
<dbReference type="EMBL" id="JBHSSM010000018">
    <property type="protein sequence ID" value="MFC6315589.1"/>
    <property type="molecule type" value="Genomic_DNA"/>
</dbReference>
<evidence type="ECO:0000256" key="1">
    <source>
        <dbReference type="ARBA" id="ARBA00004496"/>
    </source>
</evidence>